<dbReference type="AlphaFoldDB" id="B9L5T7"/>
<dbReference type="OrthoDB" id="9864665at2"/>
<evidence type="ECO:0000313" key="1">
    <source>
        <dbReference type="EMBL" id="ACM93192.1"/>
    </source>
</evidence>
<sequence length="188" mass="21714">MKKIFLTLVFTVLVFGGNIEFELNKTSALKFYNYTCAVKETLQLQYMLKKLLSNEDFVNYSTLAEQGEVKVYTLDLLKKIYSVISDKNFYNSLKNKKGSYYLDLSRELIAEIQKSASNAEFYYASSKVLKMADKIKRSKNIKNLRAVKKNLYLMMDKYVRDLRKIGAGGTSVNLLAKINVYLKNNINK</sequence>
<dbReference type="KEGG" id="nam:NAMH_1332"/>
<keyword evidence="2" id="KW-1185">Reference proteome</keyword>
<dbReference type="HOGENOM" id="CLU_1439660_0_0_7"/>
<gene>
    <name evidence="1" type="ordered locus">NAMH_1332</name>
</gene>
<protein>
    <submittedName>
        <fullName evidence="1">Uncharacterized protein</fullName>
    </submittedName>
</protein>
<dbReference type="STRING" id="598659.NAMH_1332"/>
<dbReference type="RefSeq" id="WP_015902244.1">
    <property type="nucleotide sequence ID" value="NC_012115.1"/>
</dbReference>
<reference evidence="1 2" key="1">
    <citation type="journal article" date="2009" name="PLoS Genet.">
        <title>Adaptations to submarine hydrothermal environments exemplified by the genome of Nautilia profundicola.</title>
        <authorList>
            <person name="Campbell B.J."/>
            <person name="Smith J.L."/>
            <person name="Hanson T.E."/>
            <person name="Klotz M.G."/>
            <person name="Stein L.Y."/>
            <person name="Lee C.K."/>
            <person name="Wu D."/>
            <person name="Robinson J.M."/>
            <person name="Khouri H.M."/>
            <person name="Eisen J.A."/>
            <person name="Cary S.C."/>
        </authorList>
    </citation>
    <scope>NUCLEOTIDE SEQUENCE [LARGE SCALE GENOMIC DNA]</scope>
    <source>
        <strain evidence="2">ATCC BAA-1463 / DSM 18972 / AmH</strain>
    </source>
</reference>
<accession>B9L5T7</accession>
<dbReference type="EMBL" id="CP001279">
    <property type="protein sequence ID" value="ACM93192.1"/>
    <property type="molecule type" value="Genomic_DNA"/>
</dbReference>
<dbReference type="Proteomes" id="UP000000448">
    <property type="component" value="Chromosome"/>
</dbReference>
<name>B9L5T7_NAUPA</name>
<evidence type="ECO:0000313" key="2">
    <source>
        <dbReference type="Proteomes" id="UP000000448"/>
    </source>
</evidence>
<organism evidence="1 2">
    <name type="scientific">Nautilia profundicola (strain ATCC BAA-1463 / DSM 18972 / AmH)</name>
    <dbReference type="NCBI Taxonomy" id="598659"/>
    <lineage>
        <taxon>Bacteria</taxon>
        <taxon>Pseudomonadati</taxon>
        <taxon>Campylobacterota</taxon>
        <taxon>Epsilonproteobacteria</taxon>
        <taxon>Nautiliales</taxon>
        <taxon>Nautiliaceae</taxon>
        <taxon>Nautilia</taxon>
    </lineage>
</organism>
<proteinExistence type="predicted"/>